<evidence type="ECO:0000256" key="5">
    <source>
        <dbReference type="SAM" id="Phobius"/>
    </source>
</evidence>
<dbReference type="EMBL" id="LBYI01000014">
    <property type="protein sequence ID" value="KKR50158.1"/>
    <property type="molecule type" value="Genomic_DNA"/>
</dbReference>
<evidence type="ECO:0000256" key="1">
    <source>
        <dbReference type="ARBA" id="ARBA00004141"/>
    </source>
</evidence>
<sequence>MVRVDTNRNLVAALSYLPFLAIFLSIVILLVEKDDKFIRFHALQSFVISVGYYIVNILVNKAYQGYVLKWPVVGEFAEKKIRS</sequence>
<evidence type="ECO:0000256" key="2">
    <source>
        <dbReference type="ARBA" id="ARBA00022692"/>
    </source>
</evidence>
<evidence type="ECO:0000256" key="4">
    <source>
        <dbReference type="ARBA" id="ARBA00023136"/>
    </source>
</evidence>
<name>A0A0G0RCQ8_9BACT</name>
<dbReference type="PANTHER" id="PTHR36460">
    <property type="entry name" value="UPF0132 DOMAIN PROTEIN (AFU_ORTHOLOGUE AFUA_3G10255)"/>
    <property type="match status" value="1"/>
</dbReference>
<feature type="transmembrane region" description="Helical" evidence="5">
    <location>
        <begin position="37"/>
        <end position="59"/>
    </location>
</feature>
<keyword evidence="3 5" id="KW-1133">Transmembrane helix</keyword>
<evidence type="ECO:0000256" key="3">
    <source>
        <dbReference type="ARBA" id="ARBA00022989"/>
    </source>
</evidence>
<protein>
    <submittedName>
        <fullName evidence="6">Uncharacterized protein</fullName>
    </submittedName>
</protein>
<gene>
    <name evidence="6" type="ORF">UT84_C0014G0006</name>
</gene>
<accession>A0A0G0RCQ8</accession>
<dbReference type="PANTHER" id="PTHR36460:SF1">
    <property type="entry name" value="UPF0132 DOMAIN PROTEIN (AFU_ORTHOLOGUE AFUA_3G10255)"/>
    <property type="match status" value="1"/>
</dbReference>
<comment type="subcellular location">
    <subcellularLocation>
        <location evidence="1">Membrane</location>
        <topology evidence="1">Multi-pass membrane protein</topology>
    </subcellularLocation>
</comment>
<dbReference type="GO" id="GO:0016020">
    <property type="term" value="C:membrane"/>
    <property type="evidence" value="ECO:0007669"/>
    <property type="project" value="UniProtKB-SubCell"/>
</dbReference>
<proteinExistence type="predicted"/>
<keyword evidence="2 5" id="KW-0812">Transmembrane</keyword>
<organism evidence="6 7">
    <name type="scientific">Candidatus Curtissbacteria bacterium GW2011_GWA1_40_16</name>
    <dbReference type="NCBI Taxonomy" id="1618405"/>
    <lineage>
        <taxon>Bacteria</taxon>
        <taxon>Candidatus Curtissiibacteriota</taxon>
    </lineage>
</organism>
<dbReference type="Proteomes" id="UP000034531">
    <property type="component" value="Unassembled WGS sequence"/>
</dbReference>
<reference evidence="6 7" key="1">
    <citation type="journal article" date="2015" name="Nature">
        <title>rRNA introns, odd ribosomes, and small enigmatic genomes across a large radiation of phyla.</title>
        <authorList>
            <person name="Brown C.T."/>
            <person name="Hug L.A."/>
            <person name="Thomas B.C."/>
            <person name="Sharon I."/>
            <person name="Castelle C.J."/>
            <person name="Singh A."/>
            <person name="Wilkins M.J."/>
            <person name="Williams K.H."/>
            <person name="Banfield J.F."/>
        </authorList>
    </citation>
    <scope>NUCLEOTIDE SEQUENCE [LARGE SCALE GENOMIC DNA]</scope>
</reference>
<evidence type="ECO:0000313" key="6">
    <source>
        <dbReference type="EMBL" id="KKR50158.1"/>
    </source>
</evidence>
<evidence type="ECO:0000313" key="7">
    <source>
        <dbReference type="Proteomes" id="UP000034531"/>
    </source>
</evidence>
<keyword evidence="4 5" id="KW-0472">Membrane</keyword>
<feature type="transmembrane region" description="Helical" evidence="5">
    <location>
        <begin position="12"/>
        <end position="31"/>
    </location>
</feature>
<dbReference type="AlphaFoldDB" id="A0A0G0RCQ8"/>
<comment type="caution">
    <text evidence="6">The sequence shown here is derived from an EMBL/GenBank/DDBJ whole genome shotgun (WGS) entry which is preliminary data.</text>
</comment>